<dbReference type="AlphaFoldDB" id="A0A7E6FER5"/>
<dbReference type="InterPro" id="IPR003609">
    <property type="entry name" value="Pan_app"/>
</dbReference>
<feature type="domain" description="Apple" evidence="2">
    <location>
        <begin position="127"/>
        <end position="205"/>
    </location>
</feature>
<dbReference type="PROSITE" id="PS50948">
    <property type="entry name" value="PAN"/>
    <property type="match status" value="1"/>
</dbReference>
<dbReference type="RefSeq" id="XP_036366244.1">
    <property type="nucleotide sequence ID" value="XM_036510351.1"/>
</dbReference>
<keyword evidence="3" id="KW-1185">Reference proteome</keyword>
<evidence type="ECO:0000313" key="3">
    <source>
        <dbReference type="Proteomes" id="UP000515154"/>
    </source>
</evidence>
<reference evidence="4" key="1">
    <citation type="submission" date="2025-08" db="UniProtKB">
        <authorList>
            <consortium name="RefSeq"/>
        </authorList>
    </citation>
    <scope>IDENTIFICATION</scope>
</reference>
<protein>
    <submittedName>
        <fullName evidence="4">Uncharacterized protein LOC118766703</fullName>
    </submittedName>
</protein>
<dbReference type="Pfam" id="PF14295">
    <property type="entry name" value="PAN_4"/>
    <property type="match status" value="2"/>
</dbReference>
<evidence type="ECO:0000259" key="2">
    <source>
        <dbReference type="PROSITE" id="PS50948"/>
    </source>
</evidence>
<gene>
    <name evidence="4" type="primary">LOC118766703</name>
</gene>
<name>A0A7E6FER5_9MOLL</name>
<proteinExistence type="predicted"/>
<feature type="signal peptide" evidence="1">
    <location>
        <begin position="1"/>
        <end position="25"/>
    </location>
</feature>
<evidence type="ECO:0000256" key="1">
    <source>
        <dbReference type="SAM" id="SignalP"/>
    </source>
</evidence>
<dbReference type="Proteomes" id="UP000515154">
    <property type="component" value="Linkage group LG17"/>
</dbReference>
<accession>A0A7E6FER5</accession>
<sequence>MSELLHKLSTIFVLWLSLVQYGGDATMVAPTGCPLKFIFNMTMDDTDFYGSSSGNLTNCMKVCQMENTCLSFKADLLFENCYFSTSPATSSRLIPANDSMVATVEGIRDPFSYYLVYYMNGDFPRHCNFRSFAGRSFYYRTFKGSGFSAYFVFGFNPYIPLKPLRETTSPSRMRCASICQREQICVAFAYSNNSQKLCDLYTFNY</sequence>
<keyword evidence="1" id="KW-0732">Signal</keyword>
<dbReference type="KEGG" id="osn:118766703"/>
<feature type="chain" id="PRO_5028924255" evidence="1">
    <location>
        <begin position="26"/>
        <end position="205"/>
    </location>
</feature>
<evidence type="ECO:0000313" key="4">
    <source>
        <dbReference type="RefSeq" id="XP_036366244.1"/>
    </source>
</evidence>
<organism evidence="3 4">
    <name type="scientific">Octopus sinensis</name>
    <name type="common">East Asian common octopus</name>
    <dbReference type="NCBI Taxonomy" id="2607531"/>
    <lineage>
        <taxon>Eukaryota</taxon>
        <taxon>Metazoa</taxon>
        <taxon>Spiralia</taxon>
        <taxon>Lophotrochozoa</taxon>
        <taxon>Mollusca</taxon>
        <taxon>Cephalopoda</taxon>
        <taxon>Coleoidea</taxon>
        <taxon>Octopodiformes</taxon>
        <taxon>Octopoda</taxon>
        <taxon>Incirrata</taxon>
        <taxon>Octopodidae</taxon>
        <taxon>Octopus</taxon>
    </lineage>
</organism>